<dbReference type="PANTHER" id="PTHR37984:SF5">
    <property type="entry name" value="PROTEIN NYNRIN-LIKE"/>
    <property type="match status" value="1"/>
</dbReference>
<feature type="region of interest" description="Disordered" evidence="9">
    <location>
        <begin position="258"/>
        <end position="279"/>
    </location>
</feature>
<dbReference type="Gene3D" id="3.10.10.10">
    <property type="entry name" value="HIV Type 1 Reverse Transcriptase, subunit A, domain 1"/>
    <property type="match status" value="1"/>
</dbReference>
<dbReference type="GO" id="GO:0006508">
    <property type="term" value="P:proteolysis"/>
    <property type="evidence" value="ECO:0007669"/>
    <property type="project" value="UniProtKB-KW"/>
</dbReference>
<dbReference type="SUPFAM" id="SSF50630">
    <property type="entry name" value="Acid proteases"/>
    <property type="match status" value="1"/>
</dbReference>
<evidence type="ECO:0000256" key="2">
    <source>
        <dbReference type="ARBA" id="ARBA00022679"/>
    </source>
</evidence>
<gene>
    <name evidence="11" type="ORF">V1264_018620</name>
</gene>
<keyword evidence="2" id="KW-0808">Transferase</keyword>
<evidence type="ECO:0000256" key="4">
    <source>
        <dbReference type="ARBA" id="ARBA00022722"/>
    </source>
</evidence>
<dbReference type="Gene3D" id="3.30.70.270">
    <property type="match status" value="2"/>
</dbReference>
<dbReference type="Pfam" id="PF13650">
    <property type="entry name" value="Asp_protease_2"/>
    <property type="match status" value="1"/>
</dbReference>
<evidence type="ECO:0000256" key="6">
    <source>
        <dbReference type="ARBA" id="ARBA00022801"/>
    </source>
</evidence>
<feature type="region of interest" description="Disordered" evidence="9">
    <location>
        <begin position="1283"/>
        <end position="1306"/>
    </location>
</feature>
<evidence type="ECO:0000256" key="9">
    <source>
        <dbReference type="SAM" id="MobiDB-lite"/>
    </source>
</evidence>
<dbReference type="GO" id="GO:0008233">
    <property type="term" value="F:peptidase activity"/>
    <property type="evidence" value="ECO:0007669"/>
    <property type="project" value="UniProtKB-KW"/>
</dbReference>
<evidence type="ECO:0000313" key="12">
    <source>
        <dbReference type="Proteomes" id="UP001374579"/>
    </source>
</evidence>
<feature type="domain" description="Reverse transcriptase" evidence="10">
    <location>
        <begin position="632"/>
        <end position="811"/>
    </location>
</feature>
<dbReference type="FunFam" id="3.10.10.10:FF:000007">
    <property type="entry name" value="Retrovirus-related Pol polyprotein from transposon 17.6-like Protein"/>
    <property type="match status" value="1"/>
</dbReference>
<sequence>MADEANTPNLRLCKLRRFTGEGDCAETFIQEAKLILQLQTVPALAAAAWILGALDGRARQEVIRRPAAEVNTPAKIYAILEQTWGDQRDSVALAAAFHRRQQGLGESVSEYAIHLRAVWAKTNAAEANTLNDNTLRKTFATGLHPQSLKRDMCRFLREKPAATFDEVTSEAMRWMREDSPAEATAEQVFAAPDPSIARLEARIAALTTETESLKLQLASQPPPAAPTYHHHQQQNHQPQCNWCGRVGHRESDCFQKQRYHNKQRHRPRPQQQQQHQQHEKLLTPAVTKHSAGGRKKKTSLTGQCPTADISINGRPAEAQLDTGSEVTTVTDTWVAQHLAHCDISACHVTLRAVNGAEVPYSGVIVVDISILGHLCNDVPVLVVKEPTEPFMQNRKKRLPVLVGMNVLSTCLPQMSNLPPSLQAAVREVRLDRNSTRGLARTSTPCSIPAYSMATIRVTSNQRYTRQLLASPLSHPLPGGLLTVPTLVAGDPSCRFIRIANLSPEDKTLPARTPIATLHATDTVESQSDVTYSATVNELVISTQRLSSGDTKTPAPAPFHLPDFDGTSSQKQRLEELLSKRADAFQTTPADLGYCDAVHHKLRTTDSKPVAQPYRRIPPNNFKEVQEHLKELLDRNIITESHSPYAAPIVIVRKKDGSIRLCVDYRRLNSKTVGDAYPLPRIQESFDALVGSQYFSTLDLASGYHQIAMDPADQHKTAFVTPMGLYEYTRMPMGLISAPATFQRLMQTTMSEFLFQFLLVYLDDLLVYSKTFDEHLEHLDRLLERLIKTGLKIRPDKCQFLRRQVTYLGHTISAEGISCEAGKVDAVVNWPTPTTTTEVRSFLGFASYYRRFIAKFSKLAGPLHDLVAEAEKGTKKKKKTDLRHLWQDTHQATFDAMKRALTSAPVLAYADFKQPFILETDASHDGLSAILSQEQEGRRRVIAYASRRLRPTEKNQAAYSSMKLEFLAIKWAISEKFRHYLLGATFTVLTDNNPLVHYKTAPLGALEQRWAAQLAQFNFTIKYQPGKTNPADALSRMPPSFPSPTTSTCLPPELAAAQQICCERQAAAIPDVAPAFHHPDTKAEPETIFPRLSSTELQRLQREDSTIGPVLTTWPTKPATGQDRQLRSLVQQHDRLYLRDGVLYRKVTDSIHGPQFQLVLPSTLRPDVLAMLHDNMGHQGYDRTMQLLRSRVYWPAMYSQVKQYLDNCQRCCMGRLPSTTHTTSTPLLASRPLQVLAVDFTKLEIASDNHKNSSSSLMSSASSHRRFPPEIKKLRRWRKFWSTTGSSASGFRSESTVTRAETLNPNS</sequence>
<dbReference type="InterPro" id="IPR041577">
    <property type="entry name" value="RT_RNaseH_2"/>
</dbReference>
<evidence type="ECO:0000256" key="1">
    <source>
        <dbReference type="ARBA" id="ARBA00022670"/>
    </source>
</evidence>
<dbReference type="FunFam" id="3.30.70.270:FF:000020">
    <property type="entry name" value="Transposon Tf2-6 polyprotein-like Protein"/>
    <property type="match status" value="1"/>
</dbReference>
<dbReference type="GO" id="GO:0004519">
    <property type="term" value="F:endonuclease activity"/>
    <property type="evidence" value="ECO:0007669"/>
    <property type="project" value="UniProtKB-KW"/>
</dbReference>
<dbReference type="PROSITE" id="PS50878">
    <property type="entry name" value="RT_POL"/>
    <property type="match status" value="1"/>
</dbReference>
<protein>
    <recommendedName>
        <fullName evidence="10">Reverse transcriptase domain-containing protein</fullName>
    </recommendedName>
</protein>
<reference evidence="11 12" key="1">
    <citation type="submission" date="2024-02" db="EMBL/GenBank/DDBJ databases">
        <title>Chromosome-scale genome assembly of the rough periwinkle Littorina saxatilis.</title>
        <authorList>
            <person name="De Jode A."/>
            <person name="Faria R."/>
            <person name="Formenti G."/>
            <person name="Sims Y."/>
            <person name="Smith T.P."/>
            <person name="Tracey A."/>
            <person name="Wood J.M.D."/>
            <person name="Zagrodzka Z.B."/>
            <person name="Johannesson K."/>
            <person name="Butlin R.K."/>
            <person name="Leder E.H."/>
        </authorList>
    </citation>
    <scope>NUCLEOTIDE SEQUENCE [LARGE SCALE GENOMIC DNA]</scope>
    <source>
        <strain evidence="11">Snail1</strain>
        <tissue evidence="11">Muscle</tissue>
    </source>
</reference>
<keyword evidence="5" id="KW-0255">Endonuclease</keyword>
<proteinExistence type="predicted"/>
<dbReference type="InterPro" id="IPR050951">
    <property type="entry name" value="Retrovirus_Pol_polyprotein"/>
</dbReference>
<dbReference type="InterPro" id="IPR043128">
    <property type="entry name" value="Rev_trsase/Diguanyl_cyclase"/>
</dbReference>
<dbReference type="SUPFAM" id="SSF56672">
    <property type="entry name" value="DNA/RNA polymerases"/>
    <property type="match status" value="1"/>
</dbReference>
<dbReference type="Proteomes" id="UP001374579">
    <property type="component" value="Unassembled WGS sequence"/>
</dbReference>
<dbReference type="PANTHER" id="PTHR37984">
    <property type="entry name" value="PROTEIN CBG26694"/>
    <property type="match status" value="1"/>
</dbReference>
<keyword evidence="3" id="KW-0548">Nucleotidyltransferase</keyword>
<evidence type="ECO:0000313" key="11">
    <source>
        <dbReference type="EMBL" id="KAK7103788.1"/>
    </source>
</evidence>
<dbReference type="Gene3D" id="2.40.70.10">
    <property type="entry name" value="Acid Proteases"/>
    <property type="match status" value="1"/>
</dbReference>
<dbReference type="Gene3D" id="1.10.340.70">
    <property type="match status" value="1"/>
</dbReference>
<evidence type="ECO:0000256" key="5">
    <source>
        <dbReference type="ARBA" id="ARBA00022759"/>
    </source>
</evidence>
<dbReference type="InterPro" id="IPR041588">
    <property type="entry name" value="Integrase_H2C2"/>
</dbReference>
<dbReference type="GO" id="GO:0003964">
    <property type="term" value="F:RNA-directed DNA polymerase activity"/>
    <property type="evidence" value="ECO:0007669"/>
    <property type="project" value="UniProtKB-KW"/>
</dbReference>
<keyword evidence="6" id="KW-0378">Hydrolase</keyword>
<dbReference type="InterPro" id="IPR000477">
    <property type="entry name" value="RT_dom"/>
</dbReference>
<evidence type="ECO:0000256" key="7">
    <source>
        <dbReference type="ARBA" id="ARBA00022918"/>
    </source>
</evidence>
<dbReference type="FunFam" id="3.10.20.370:FF:000001">
    <property type="entry name" value="Retrovirus-related Pol polyprotein from transposon 17.6-like protein"/>
    <property type="match status" value="1"/>
</dbReference>
<name>A0AAN9GCB6_9CAEN</name>
<keyword evidence="12" id="KW-1185">Reference proteome</keyword>
<comment type="caution">
    <text evidence="11">The sequence shown here is derived from an EMBL/GenBank/DDBJ whole genome shotgun (WGS) entry which is preliminary data.</text>
</comment>
<keyword evidence="4" id="KW-0540">Nuclease</keyword>
<dbReference type="Pfam" id="PF17919">
    <property type="entry name" value="RT_RNaseH_2"/>
    <property type="match status" value="1"/>
</dbReference>
<keyword evidence="1" id="KW-0645">Protease</keyword>
<evidence type="ECO:0000256" key="8">
    <source>
        <dbReference type="ARBA" id="ARBA00023268"/>
    </source>
</evidence>
<dbReference type="Pfam" id="PF17921">
    <property type="entry name" value="Integrase_H2C2"/>
    <property type="match status" value="1"/>
</dbReference>
<dbReference type="InterPro" id="IPR043502">
    <property type="entry name" value="DNA/RNA_pol_sf"/>
</dbReference>
<dbReference type="Gene3D" id="3.10.20.370">
    <property type="match status" value="1"/>
</dbReference>
<dbReference type="EMBL" id="JBAMIC010000008">
    <property type="protein sequence ID" value="KAK7103788.1"/>
    <property type="molecule type" value="Genomic_DNA"/>
</dbReference>
<accession>A0AAN9GCB6</accession>
<dbReference type="CDD" id="cd01647">
    <property type="entry name" value="RT_LTR"/>
    <property type="match status" value="1"/>
</dbReference>
<keyword evidence="8" id="KW-0511">Multifunctional enzyme</keyword>
<dbReference type="Pfam" id="PF00078">
    <property type="entry name" value="RVT_1"/>
    <property type="match status" value="1"/>
</dbReference>
<dbReference type="CDD" id="cd09274">
    <property type="entry name" value="RNase_HI_RT_Ty3"/>
    <property type="match status" value="1"/>
</dbReference>
<evidence type="ECO:0000259" key="10">
    <source>
        <dbReference type="PROSITE" id="PS50878"/>
    </source>
</evidence>
<feature type="region of interest" description="Disordered" evidence="9">
    <location>
        <begin position="214"/>
        <end position="233"/>
    </location>
</feature>
<keyword evidence="7" id="KW-0695">RNA-directed DNA polymerase</keyword>
<organism evidence="11 12">
    <name type="scientific">Littorina saxatilis</name>
    <dbReference type="NCBI Taxonomy" id="31220"/>
    <lineage>
        <taxon>Eukaryota</taxon>
        <taxon>Metazoa</taxon>
        <taxon>Spiralia</taxon>
        <taxon>Lophotrochozoa</taxon>
        <taxon>Mollusca</taxon>
        <taxon>Gastropoda</taxon>
        <taxon>Caenogastropoda</taxon>
        <taxon>Littorinimorpha</taxon>
        <taxon>Littorinoidea</taxon>
        <taxon>Littorinidae</taxon>
        <taxon>Littorina</taxon>
    </lineage>
</organism>
<dbReference type="FunFam" id="1.10.340.70:FF:000001">
    <property type="entry name" value="Retrovirus-related Pol polyprotein from transposon gypsy-like Protein"/>
    <property type="match status" value="1"/>
</dbReference>
<feature type="region of interest" description="Disordered" evidence="9">
    <location>
        <begin position="284"/>
        <end position="303"/>
    </location>
</feature>
<evidence type="ECO:0000256" key="3">
    <source>
        <dbReference type="ARBA" id="ARBA00022695"/>
    </source>
</evidence>
<feature type="compositionally biased region" description="Basic residues" evidence="9">
    <location>
        <begin position="258"/>
        <end position="268"/>
    </location>
</feature>
<dbReference type="InterPro" id="IPR021109">
    <property type="entry name" value="Peptidase_aspartic_dom_sf"/>
</dbReference>